<dbReference type="EMBL" id="JAPMSZ010000004">
    <property type="protein sequence ID" value="KAJ5105828.1"/>
    <property type="molecule type" value="Genomic_DNA"/>
</dbReference>
<gene>
    <name evidence="2" type="ORF">NUU61_003175</name>
</gene>
<feature type="region of interest" description="Disordered" evidence="1">
    <location>
        <begin position="250"/>
        <end position="271"/>
    </location>
</feature>
<organism evidence="2 3">
    <name type="scientific">Penicillium alfredii</name>
    <dbReference type="NCBI Taxonomy" id="1506179"/>
    <lineage>
        <taxon>Eukaryota</taxon>
        <taxon>Fungi</taxon>
        <taxon>Dikarya</taxon>
        <taxon>Ascomycota</taxon>
        <taxon>Pezizomycotina</taxon>
        <taxon>Eurotiomycetes</taxon>
        <taxon>Eurotiomycetidae</taxon>
        <taxon>Eurotiales</taxon>
        <taxon>Aspergillaceae</taxon>
        <taxon>Penicillium</taxon>
    </lineage>
</organism>
<evidence type="ECO:0000313" key="2">
    <source>
        <dbReference type="EMBL" id="KAJ5105828.1"/>
    </source>
</evidence>
<dbReference type="Proteomes" id="UP001141434">
    <property type="component" value="Unassembled WGS sequence"/>
</dbReference>
<keyword evidence="3" id="KW-1185">Reference proteome</keyword>
<accession>A0A9W9FT21</accession>
<dbReference type="OrthoDB" id="4344093at2759"/>
<reference evidence="2" key="1">
    <citation type="submission" date="2022-11" db="EMBL/GenBank/DDBJ databases">
        <authorList>
            <person name="Petersen C."/>
        </authorList>
    </citation>
    <scope>NUCLEOTIDE SEQUENCE</scope>
    <source>
        <strain evidence="2">IBT 34128</strain>
    </source>
</reference>
<dbReference type="AlphaFoldDB" id="A0A9W9FT21"/>
<name>A0A9W9FT21_9EURO</name>
<evidence type="ECO:0000256" key="1">
    <source>
        <dbReference type="SAM" id="MobiDB-lite"/>
    </source>
</evidence>
<sequence length="336" mass="36211">MASVPNVYSAEPALPVLAHSLLTEKNGAAAETSQPSDEPTNWSLKADWERGIRSSNDSIFRCGAVVGFSRLRSSKDSNEYIGQIPRYLLTTHLRKVLPSSEPTAFIVHPGSFDAFAPRTLLNELLSSSPNQPGLSKEDAIHRLDSVQLLPVYNFPGAAQAIGKVSDVLQEIQERRESNQLSGDSAHPIILIVLGLDSLAEGVIRASNPVKGTALLTATLRTLTRVSRAHASCLSVLLVNTNGIGPFHSEADGKAESTRSLPIPYGDAPKPTREDGIRSIFHTAGPSLLSNLLMKTLDQGIDTHLLLSDVKGSPVVEVIKDRVGTGLGKWEIWGRQH</sequence>
<reference evidence="2" key="2">
    <citation type="journal article" date="2023" name="IMA Fungus">
        <title>Comparative genomic study of the Penicillium genus elucidates a diverse pangenome and 15 lateral gene transfer events.</title>
        <authorList>
            <person name="Petersen C."/>
            <person name="Sorensen T."/>
            <person name="Nielsen M.R."/>
            <person name="Sondergaard T.E."/>
            <person name="Sorensen J.L."/>
            <person name="Fitzpatrick D.A."/>
            <person name="Frisvad J.C."/>
            <person name="Nielsen K.L."/>
        </authorList>
    </citation>
    <scope>NUCLEOTIDE SEQUENCE</scope>
    <source>
        <strain evidence="2">IBT 34128</strain>
    </source>
</reference>
<protein>
    <submittedName>
        <fullName evidence="2">Uncharacterized protein</fullName>
    </submittedName>
</protein>
<dbReference type="GeneID" id="81392925"/>
<proteinExistence type="predicted"/>
<comment type="caution">
    <text evidence="2">The sequence shown here is derived from an EMBL/GenBank/DDBJ whole genome shotgun (WGS) entry which is preliminary data.</text>
</comment>
<dbReference type="RefSeq" id="XP_056514824.1">
    <property type="nucleotide sequence ID" value="XM_056653757.1"/>
</dbReference>
<evidence type="ECO:0000313" key="3">
    <source>
        <dbReference type="Proteomes" id="UP001141434"/>
    </source>
</evidence>